<accession>A0A642V7F9</accession>
<dbReference type="Gene3D" id="1.20.1250.20">
    <property type="entry name" value="MFS general substrate transporter like domains"/>
    <property type="match status" value="1"/>
</dbReference>
<evidence type="ECO:0000256" key="3">
    <source>
        <dbReference type="ARBA" id="ARBA00022448"/>
    </source>
</evidence>
<dbReference type="InterPro" id="IPR024671">
    <property type="entry name" value="Atg22-like"/>
</dbReference>
<reference evidence="9" key="1">
    <citation type="journal article" date="2019" name="G3 (Bethesda)">
        <title>Genome Assemblies of Two Rare Opportunistic Yeast Pathogens: Diutina rugosa (syn. Candida rugosa) and Trichomonascus ciferrii (syn. Candida ciferrii).</title>
        <authorList>
            <person name="Mixao V."/>
            <person name="Saus E."/>
            <person name="Hansen A.P."/>
            <person name="Lass-Florl C."/>
            <person name="Gabaldon T."/>
        </authorList>
    </citation>
    <scope>NUCLEOTIDE SEQUENCE</scope>
    <source>
        <strain evidence="9">CBS 4856</strain>
    </source>
</reference>
<evidence type="ECO:0000256" key="5">
    <source>
        <dbReference type="ARBA" id="ARBA00022989"/>
    </source>
</evidence>
<feature type="transmembrane region" description="Helical" evidence="8">
    <location>
        <begin position="155"/>
        <end position="176"/>
    </location>
</feature>
<evidence type="ECO:0000256" key="6">
    <source>
        <dbReference type="ARBA" id="ARBA00023006"/>
    </source>
</evidence>
<dbReference type="VEuPathDB" id="FungiDB:TRICI_001837"/>
<keyword evidence="8" id="KW-0926">Vacuole</keyword>
<keyword evidence="7 8" id="KW-0472">Membrane</keyword>
<keyword evidence="3 8" id="KW-0813">Transport</keyword>
<evidence type="ECO:0000256" key="1">
    <source>
        <dbReference type="ARBA" id="ARBA00004128"/>
    </source>
</evidence>
<keyword evidence="5 8" id="KW-1133">Transmembrane helix</keyword>
<name>A0A642V7F9_9ASCO</name>
<evidence type="ECO:0000256" key="8">
    <source>
        <dbReference type="RuleBase" id="RU363073"/>
    </source>
</evidence>
<dbReference type="PANTHER" id="PTHR23519:SF5">
    <property type="entry name" value="AUTOPHAGY-RELATED PROTEIN"/>
    <property type="match status" value="1"/>
</dbReference>
<keyword evidence="10" id="KW-1185">Reference proteome</keyword>
<evidence type="ECO:0000256" key="4">
    <source>
        <dbReference type="ARBA" id="ARBA00022692"/>
    </source>
</evidence>
<feature type="transmembrane region" description="Helical" evidence="8">
    <location>
        <begin position="442"/>
        <end position="462"/>
    </location>
</feature>
<evidence type="ECO:0000313" key="10">
    <source>
        <dbReference type="Proteomes" id="UP000761534"/>
    </source>
</evidence>
<proteinExistence type="inferred from homology"/>
<dbReference type="EMBL" id="SWFS01000128">
    <property type="protein sequence ID" value="KAA8916022.1"/>
    <property type="molecule type" value="Genomic_DNA"/>
</dbReference>
<keyword evidence="8" id="KW-0029">Amino-acid transport</keyword>
<feature type="transmembrane region" description="Helical" evidence="8">
    <location>
        <begin position="249"/>
        <end position="272"/>
    </location>
</feature>
<comment type="similarity">
    <text evidence="2 8">Belongs to the ATG22 family.</text>
</comment>
<dbReference type="Pfam" id="PF11700">
    <property type="entry name" value="ATG22"/>
    <property type="match status" value="1"/>
</dbReference>
<feature type="transmembrane region" description="Helical" evidence="8">
    <location>
        <begin position="506"/>
        <end position="526"/>
    </location>
</feature>
<dbReference type="OrthoDB" id="42657at2759"/>
<dbReference type="PANTHER" id="PTHR23519">
    <property type="entry name" value="AUTOPHAGY-RELATED PROTEIN 22"/>
    <property type="match status" value="1"/>
</dbReference>
<protein>
    <recommendedName>
        <fullName evidence="8">Autophagy-related protein</fullName>
    </recommendedName>
</protein>
<comment type="caution">
    <text evidence="8">Lacks conserved residue(s) required for the propagation of feature annotation.</text>
</comment>
<feature type="transmembrane region" description="Helical" evidence="8">
    <location>
        <begin position="126"/>
        <end position="149"/>
    </location>
</feature>
<gene>
    <name evidence="9" type="ORF">TRICI_001837</name>
</gene>
<dbReference type="Proteomes" id="UP000761534">
    <property type="component" value="Unassembled WGS sequence"/>
</dbReference>
<feature type="transmembrane region" description="Helical" evidence="8">
    <location>
        <begin position="411"/>
        <end position="430"/>
    </location>
</feature>
<keyword evidence="4 8" id="KW-0812">Transmembrane</keyword>
<dbReference type="SUPFAM" id="SSF103473">
    <property type="entry name" value="MFS general substrate transporter"/>
    <property type="match status" value="1"/>
</dbReference>
<comment type="function">
    <text evidence="8">Vacuolar effluxer which mediate the efflux of amino acids resulting from autophagic degradation. The release of autophagic amino acids allows the maintenance of protein synthesis and viability during nitrogen starvation.</text>
</comment>
<organism evidence="9 10">
    <name type="scientific">Trichomonascus ciferrii</name>
    <dbReference type="NCBI Taxonomy" id="44093"/>
    <lineage>
        <taxon>Eukaryota</taxon>
        <taxon>Fungi</taxon>
        <taxon>Dikarya</taxon>
        <taxon>Ascomycota</taxon>
        <taxon>Saccharomycotina</taxon>
        <taxon>Dipodascomycetes</taxon>
        <taxon>Dipodascales</taxon>
        <taxon>Trichomonascaceae</taxon>
        <taxon>Trichomonascus</taxon>
        <taxon>Trichomonascus ciferrii complex</taxon>
    </lineage>
</organism>
<keyword evidence="6 8" id="KW-0072">Autophagy</keyword>
<dbReference type="GO" id="GO:0005774">
    <property type="term" value="C:vacuolar membrane"/>
    <property type="evidence" value="ECO:0007669"/>
    <property type="project" value="UniProtKB-SubCell"/>
</dbReference>
<comment type="subcellular location">
    <subcellularLocation>
        <location evidence="1 8">Vacuole membrane</location>
        <topology evidence="1 8">Multi-pass membrane protein</topology>
    </subcellularLocation>
</comment>
<evidence type="ECO:0000256" key="7">
    <source>
        <dbReference type="ARBA" id="ARBA00023136"/>
    </source>
</evidence>
<evidence type="ECO:0000256" key="2">
    <source>
        <dbReference type="ARBA" id="ARBA00006978"/>
    </source>
</evidence>
<dbReference type="AlphaFoldDB" id="A0A642V7F9"/>
<dbReference type="GO" id="GO:0006865">
    <property type="term" value="P:amino acid transport"/>
    <property type="evidence" value="ECO:0007669"/>
    <property type="project" value="UniProtKB-KW"/>
</dbReference>
<dbReference type="GO" id="GO:0006914">
    <property type="term" value="P:autophagy"/>
    <property type="evidence" value="ECO:0007669"/>
    <property type="project" value="UniProtKB-KW"/>
</dbReference>
<comment type="caution">
    <text evidence="9">The sequence shown here is derived from an EMBL/GenBank/DDBJ whole genome shotgun (WGS) entry which is preliminary data.</text>
</comment>
<dbReference type="InterPro" id="IPR036259">
    <property type="entry name" value="MFS_trans_sf"/>
</dbReference>
<dbReference type="InterPro" id="IPR050495">
    <property type="entry name" value="ATG22/LtaA_families"/>
</dbReference>
<evidence type="ECO:0000313" key="9">
    <source>
        <dbReference type="EMBL" id="KAA8916022.1"/>
    </source>
</evidence>
<feature type="transmembrane region" description="Helical" evidence="8">
    <location>
        <begin position="474"/>
        <end position="494"/>
    </location>
</feature>
<feature type="transmembrane region" description="Helical" evidence="8">
    <location>
        <begin position="284"/>
        <end position="306"/>
    </location>
</feature>
<sequence length="554" mass="62536">MADGRSTNIWLVPIDCMHLRMTEDREKKPEELTTVNDGEVLKTDIGPRAEIVDQPSTSKWELFGYMLYYAGNCGVGPYSYTPTAFQNLVNEGTFDPTKSPYGKVPCTDSTDRCVVRFGGMERTVSSVVLISQGIGFVIQTVVFLFLGAFADYGSWGPFILIGFSVLGWGVQFGFLGVHDGSKWMAAFALTVLSSLAYQGAQSFWTAVFPRLARNLPKVKEKEELLRNGEISEADYHKTDSYYRNRITNYAWGVSNLGMILVHAVAIGILYALDSRESSQSNTWGISVVIAWATGVWVVFGVPWFFLEKKRVNQKLPPGQSYLTIGFKQIAYVVKSCLKLKQTGLYIITYWLLGDGLNTSDNLISIIQNKIVEYDMVTVAELKILNSGLSVFGMATFWFFQRKFKLTTKTMFTINSVFITLLPLYGMIGIWTDKLGIHNKWELWFYQAYNGFLITPYYAYSSTMMSEVCPRGKEFIFFAIFSVVNKTSSWIGPFITSAIADRSNNDYTGFPFILGMCVLSLVVTYFIDQKKSRIECEEFLISEAERIQAGEHLDM</sequence>